<dbReference type="RefSeq" id="WP_098417553.1">
    <property type="nucleotide sequence ID" value="NZ_JARTIK010000009.1"/>
</dbReference>
<accession>A0ABU6PDD9</accession>
<dbReference type="SUPFAM" id="SSF53474">
    <property type="entry name" value="alpha/beta-Hydrolases"/>
    <property type="match status" value="1"/>
</dbReference>
<keyword evidence="3" id="KW-0378">Hydrolase</keyword>
<feature type="domain" description="AB hydrolase-1" evidence="2">
    <location>
        <begin position="194"/>
        <end position="426"/>
    </location>
</feature>
<comment type="caution">
    <text evidence="3">The sequence shown here is derived from an EMBL/GenBank/DDBJ whole genome shotgun (WGS) entry which is preliminary data.</text>
</comment>
<dbReference type="Gene3D" id="3.40.50.1820">
    <property type="entry name" value="alpha/beta hydrolase"/>
    <property type="match status" value="1"/>
</dbReference>
<keyword evidence="1" id="KW-0732">Signal</keyword>
<feature type="chain" id="PRO_5045097625" evidence="1">
    <location>
        <begin position="31"/>
        <end position="466"/>
    </location>
</feature>
<protein>
    <submittedName>
        <fullName evidence="3">Alpha/beta fold hydrolase</fullName>
    </submittedName>
</protein>
<gene>
    <name evidence="3" type="ORF">P9485_13395</name>
</gene>
<feature type="signal peptide" evidence="1">
    <location>
        <begin position="1"/>
        <end position="30"/>
    </location>
</feature>
<dbReference type="InterPro" id="IPR029058">
    <property type="entry name" value="AB_hydrolase_fold"/>
</dbReference>
<dbReference type="EMBL" id="JARTIK010000009">
    <property type="protein sequence ID" value="MED4678846.1"/>
    <property type="molecule type" value="Genomic_DNA"/>
</dbReference>
<dbReference type="InterPro" id="IPR000073">
    <property type="entry name" value="AB_hydrolase_1"/>
</dbReference>
<evidence type="ECO:0000313" key="3">
    <source>
        <dbReference type="EMBL" id="MED4678846.1"/>
    </source>
</evidence>
<dbReference type="Pfam" id="PF12697">
    <property type="entry name" value="Abhydrolase_6"/>
    <property type="match status" value="1"/>
</dbReference>
<dbReference type="Proteomes" id="UP001336122">
    <property type="component" value="Unassembled WGS sequence"/>
</dbReference>
<name>A0ABU6PDD9_9BACI</name>
<reference evidence="3 4" key="1">
    <citation type="submission" date="2023-03" db="EMBL/GenBank/DDBJ databases">
        <title>Bacillus Genome Sequencing.</title>
        <authorList>
            <person name="Dunlap C."/>
        </authorList>
    </citation>
    <scope>NUCLEOTIDE SEQUENCE [LARGE SCALE GENOMIC DNA]</scope>
    <source>
        <strain evidence="3 4">NRS-319</strain>
    </source>
</reference>
<dbReference type="InterPro" id="IPR053145">
    <property type="entry name" value="AB_hydrolase_Est10"/>
</dbReference>
<organism evidence="3 4">
    <name type="scientific">Bacillus nitratireducens</name>
    <dbReference type="NCBI Taxonomy" id="2026193"/>
    <lineage>
        <taxon>Bacteria</taxon>
        <taxon>Bacillati</taxon>
        <taxon>Bacillota</taxon>
        <taxon>Bacilli</taxon>
        <taxon>Bacillales</taxon>
        <taxon>Bacillaceae</taxon>
        <taxon>Bacillus</taxon>
        <taxon>Bacillus cereus group</taxon>
    </lineage>
</organism>
<evidence type="ECO:0000313" key="4">
    <source>
        <dbReference type="Proteomes" id="UP001336122"/>
    </source>
</evidence>
<sequence length="466" mass="51611">MTKKRNIQKSALSFALLFSLGISSSPISTAIHADTQLEQSAEKKLVSLTERTSLFFEYLQQGKYAEALQLTSAAFQSKFTVNTLQNWWIQSGGSGIKSMGTPLIKERNLVHQTVEIPGAIEGTIIPLLLKFTPGGKVDEVGVRPPQKSYTIPDPSYDQPDSYQEREIVIGNSTYPLPATLTVPKHNPGEKVPVVVLVHGSGMSDRDSTYMGTKILRDLAAGLSSNGIAVLRYEKRSLEHSFKMSSEPATLDRDTTDDAIYAVKSAAQQEGIDPNNIFILGHSQGAGTMPRILSKAPSSLVRGSILLAPPARPLTDILIDQYQYLGAPKEVIDELKKQFAFIQDPTFNPDHPPAGYNFPSPHFMYDVSRWRPVEEAKSRKEPLLILQGARDYQVTVKDEFTRWQEGLSNRSNVQFKEYPKLNHFFTEGDGGLSHPSEYEIPANVPAYVIQDIVTWVNVTKGFGAKTL</sequence>
<keyword evidence="4" id="KW-1185">Reference proteome</keyword>
<evidence type="ECO:0000259" key="2">
    <source>
        <dbReference type="Pfam" id="PF12697"/>
    </source>
</evidence>
<evidence type="ECO:0000256" key="1">
    <source>
        <dbReference type="SAM" id="SignalP"/>
    </source>
</evidence>
<proteinExistence type="predicted"/>
<dbReference type="PANTHER" id="PTHR43265">
    <property type="entry name" value="ESTERASE ESTD"/>
    <property type="match status" value="1"/>
</dbReference>
<dbReference type="PANTHER" id="PTHR43265:SF1">
    <property type="entry name" value="ESTERASE ESTD"/>
    <property type="match status" value="1"/>
</dbReference>
<dbReference type="GO" id="GO:0016787">
    <property type="term" value="F:hydrolase activity"/>
    <property type="evidence" value="ECO:0007669"/>
    <property type="project" value="UniProtKB-KW"/>
</dbReference>